<dbReference type="GO" id="GO:0005634">
    <property type="term" value="C:nucleus"/>
    <property type="evidence" value="ECO:0007669"/>
    <property type="project" value="TreeGrafter"/>
</dbReference>
<dbReference type="PANTHER" id="PTHR23389:SF6">
    <property type="entry name" value="REPLICATION FACTOR C SUBUNIT 1"/>
    <property type="match status" value="1"/>
</dbReference>
<organism evidence="3 4">
    <name type="scientific">Orchesella cincta</name>
    <name type="common">Springtail</name>
    <name type="synonym">Podura cincta</name>
    <dbReference type="NCBI Taxonomy" id="48709"/>
    <lineage>
        <taxon>Eukaryota</taxon>
        <taxon>Metazoa</taxon>
        <taxon>Ecdysozoa</taxon>
        <taxon>Arthropoda</taxon>
        <taxon>Hexapoda</taxon>
        <taxon>Collembola</taxon>
        <taxon>Entomobryomorpha</taxon>
        <taxon>Entomobryoidea</taxon>
        <taxon>Orchesellidae</taxon>
        <taxon>Orchesellinae</taxon>
        <taxon>Orchesella</taxon>
    </lineage>
</organism>
<dbReference type="SUPFAM" id="SSF48019">
    <property type="entry name" value="post-AAA+ oligomerization domain-like"/>
    <property type="match status" value="1"/>
</dbReference>
<evidence type="ECO:0000256" key="1">
    <source>
        <dbReference type="ARBA" id="ARBA00022705"/>
    </source>
</evidence>
<keyword evidence="1" id="KW-0235">DNA replication</keyword>
<evidence type="ECO:0000313" key="4">
    <source>
        <dbReference type="Proteomes" id="UP000094527"/>
    </source>
</evidence>
<gene>
    <name evidence="3" type="ORF">Ocin01_19533</name>
</gene>
<name>A0A1D2M2E9_ORCCI</name>
<dbReference type="Pfam" id="PF08519">
    <property type="entry name" value="RFC1"/>
    <property type="match status" value="1"/>
</dbReference>
<dbReference type="InterPro" id="IPR008921">
    <property type="entry name" value="DNA_pol3_clamp-load_cplx_C"/>
</dbReference>
<keyword evidence="4" id="KW-1185">Reference proteome</keyword>
<comment type="caution">
    <text evidence="3">The sequence shown here is derived from an EMBL/GenBank/DDBJ whole genome shotgun (WGS) entry which is preliminary data.</text>
</comment>
<dbReference type="GO" id="GO:0005663">
    <property type="term" value="C:DNA replication factor C complex"/>
    <property type="evidence" value="ECO:0007669"/>
    <property type="project" value="InterPro"/>
</dbReference>
<dbReference type="PANTHER" id="PTHR23389">
    <property type="entry name" value="CHROMOSOME TRANSMISSION FIDELITY FACTOR 18"/>
    <property type="match status" value="1"/>
</dbReference>
<dbReference type="GO" id="GO:0006260">
    <property type="term" value="P:DNA replication"/>
    <property type="evidence" value="ECO:0007669"/>
    <property type="project" value="UniProtKB-KW"/>
</dbReference>
<dbReference type="GO" id="GO:0005524">
    <property type="term" value="F:ATP binding"/>
    <property type="evidence" value="ECO:0007669"/>
    <property type="project" value="InterPro"/>
</dbReference>
<evidence type="ECO:0000313" key="3">
    <source>
        <dbReference type="EMBL" id="ODM87149.1"/>
    </source>
</evidence>
<dbReference type="GO" id="GO:0003677">
    <property type="term" value="F:DNA binding"/>
    <property type="evidence" value="ECO:0007669"/>
    <property type="project" value="InterPro"/>
</dbReference>
<dbReference type="STRING" id="48709.A0A1D2M2E9"/>
<sequence length="268" mass="30806">MFFVKSERDQMSIDDKAELFSQDYNLGPLFLQDTYLQMKPTAAEGRPCKHLDLIAKTAGSIADADLIESVMRKSQTPNFCLFKLFLPASCLVNTWNRPGCLGFNFQNGSGRIRLKTRIVAIFLACTRIFIPYLGKLEALNMIIRAIINPLAIGDHQTALKFLRFEGLTFDIIDYTLLRDDLDSLIDLSKWPGIREKSIESRFKAAFTRSYNQNSTARAYPQLVKGKKREGFSTLEDEPGRRRKVYLLKKRRKKMSLSRRTRMYLAVPD</sequence>
<dbReference type="Proteomes" id="UP000094527">
    <property type="component" value="Unassembled WGS sequence"/>
</dbReference>
<dbReference type="EMBL" id="LJIJ01006040">
    <property type="protein sequence ID" value="ODM87149.1"/>
    <property type="molecule type" value="Genomic_DNA"/>
</dbReference>
<dbReference type="AlphaFoldDB" id="A0A1D2M2E9"/>
<proteinExistence type="predicted"/>
<accession>A0A1D2M2E9</accession>
<feature type="domain" description="DNA replication factor RFC1 C-terminal" evidence="2">
    <location>
        <begin position="61"/>
        <end position="212"/>
    </location>
</feature>
<dbReference type="InterPro" id="IPR013725">
    <property type="entry name" value="DNA_replication_fac_RFC1_C"/>
</dbReference>
<dbReference type="GO" id="GO:0061860">
    <property type="term" value="F:DNA clamp unloader activity"/>
    <property type="evidence" value="ECO:0007669"/>
    <property type="project" value="TreeGrafter"/>
</dbReference>
<dbReference type="Gene3D" id="1.20.272.10">
    <property type="match status" value="1"/>
</dbReference>
<protein>
    <submittedName>
        <fullName evidence="3">Replication factor C subunit 1</fullName>
    </submittedName>
</protein>
<reference evidence="3 4" key="1">
    <citation type="journal article" date="2016" name="Genome Biol. Evol.">
        <title>Gene Family Evolution Reflects Adaptation to Soil Environmental Stressors in the Genome of the Collembolan Orchesella cincta.</title>
        <authorList>
            <person name="Faddeeva-Vakhrusheva A."/>
            <person name="Derks M.F."/>
            <person name="Anvar S.Y."/>
            <person name="Agamennone V."/>
            <person name="Suring W."/>
            <person name="Smit S."/>
            <person name="van Straalen N.M."/>
            <person name="Roelofs D."/>
        </authorList>
    </citation>
    <scope>NUCLEOTIDE SEQUENCE [LARGE SCALE GENOMIC DNA]</scope>
    <source>
        <tissue evidence="3">Mixed pool</tissue>
    </source>
</reference>
<evidence type="ECO:0000259" key="2">
    <source>
        <dbReference type="Pfam" id="PF08519"/>
    </source>
</evidence>
<dbReference type="OrthoDB" id="446168at2759"/>
<dbReference type="GO" id="GO:0003689">
    <property type="term" value="F:DNA clamp loader activity"/>
    <property type="evidence" value="ECO:0007669"/>
    <property type="project" value="InterPro"/>
</dbReference>